<evidence type="ECO:0000313" key="9">
    <source>
        <dbReference type="Proteomes" id="UP000239532"/>
    </source>
</evidence>
<dbReference type="InterPro" id="IPR037152">
    <property type="entry name" value="L-asparaginase_N_sf"/>
</dbReference>
<sequence>MKPKILLIYTGGTIGMIKDPATKALKAFNFKELLLHIPELRQLECEITTLSYDHPIDSSNMNLSHWQEMGATINTHYDDFDGFVILHGSDTMAYTGSALSFMFEHLTKPIILTGSQLPIGDLRTDAKENLITTIELASQREQGGPIIQEVCIYFEYQLYRANRTVKVSADRFEAFASPNYPPLAVSGVHLKVDRGLLWQQGYDEFAFAKAKPSKTSITQQRMNYRPDFVKDVVVLKIFPAITQTVVEAICNIPGLRGIVLETYGSGNAPSEPWFVALMKKALDQGIYIVNVTQCRGGAVDMGKYETSIQLKEIGLVSGKDITTESALAKMMYLLNYTSTLEDFKHYFEKSLRGELTV</sequence>
<dbReference type="EMBL" id="MQUC01000003">
    <property type="protein sequence ID" value="PRP67487.1"/>
    <property type="molecule type" value="Genomic_DNA"/>
</dbReference>
<dbReference type="SMART" id="SM00870">
    <property type="entry name" value="Asparaginase"/>
    <property type="match status" value="1"/>
</dbReference>
<protein>
    <recommendedName>
        <fullName evidence="2">asparaginase</fullName>
        <ecNumber evidence="2">3.5.1.1</ecNumber>
    </recommendedName>
</protein>
<evidence type="ECO:0000256" key="4">
    <source>
        <dbReference type="PIRSR" id="PIRSR001220-1"/>
    </source>
</evidence>
<dbReference type="PANTHER" id="PTHR11707">
    <property type="entry name" value="L-ASPARAGINASE"/>
    <property type="match status" value="1"/>
</dbReference>
<keyword evidence="9" id="KW-1185">Reference proteome</keyword>
<comment type="caution">
    <text evidence="8">The sequence shown here is derived from an EMBL/GenBank/DDBJ whole genome shotgun (WGS) entry which is preliminary data.</text>
</comment>
<evidence type="ECO:0000259" key="6">
    <source>
        <dbReference type="Pfam" id="PF00710"/>
    </source>
</evidence>
<evidence type="ECO:0000256" key="3">
    <source>
        <dbReference type="ARBA" id="ARBA00022801"/>
    </source>
</evidence>
<evidence type="ECO:0000313" key="8">
    <source>
        <dbReference type="EMBL" id="PRP67487.1"/>
    </source>
</evidence>
<dbReference type="InterPro" id="IPR006034">
    <property type="entry name" value="Asparaginase/glutaminase-like"/>
</dbReference>
<dbReference type="SFLD" id="SFLDS00057">
    <property type="entry name" value="Glutaminase/Asparaginase"/>
    <property type="match status" value="1"/>
</dbReference>
<dbReference type="InterPro" id="IPR041725">
    <property type="entry name" value="L-asparaginase_I"/>
</dbReference>
<dbReference type="PIRSF" id="PIRSF001220">
    <property type="entry name" value="L-ASNase_gatD"/>
    <property type="match status" value="1"/>
</dbReference>
<dbReference type="PROSITE" id="PS00144">
    <property type="entry name" value="ASN_GLN_ASE_1"/>
    <property type="match status" value="1"/>
</dbReference>
<keyword evidence="3" id="KW-0378">Hydrolase</keyword>
<dbReference type="EC" id="3.5.1.1" evidence="2"/>
<evidence type="ECO:0000256" key="2">
    <source>
        <dbReference type="ARBA" id="ARBA00012920"/>
    </source>
</evidence>
<reference evidence="8 9" key="1">
    <citation type="submission" date="2016-11" db="EMBL/GenBank/DDBJ databases">
        <title>Trade-off between light-utilization and light-protection in marine flavobacteria.</title>
        <authorList>
            <person name="Kumagai Y."/>
        </authorList>
    </citation>
    <scope>NUCLEOTIDE SEQUENCE [LARGE SCALE GENOMIC DNA]</scope>
    <source>
        <strain evidence="8 9">JCM 17109</strain>
    </source>
</reference>
<organism evidence="8 9">
    <name type="scientific">Nonlabens agnitus</name>
    <dbReference type="NCBI Taxonomy" id="870484"/>
    <lineage>
        <taxon>Bacteria</taxon>
        <taxon>Pseudomonadati</taxon>
        <taxon>Bacteroidota</taxon>
        <taxon>Flavobacteriia</taxon>
        <taxon>Flavobacteriales</taxon>
        <taxon>Flavobacteriaceae</taxon>
        <taxon>Nonlabens</taxon>
    </lineage>
</organism>
<proteinExistence type="inferred from homology"/>
<dbReference type="GO" id="GO:0004067">
    <property type="term" value="F:asparaginase activity"/>
    <property type="evidence" value="ECO:0007669"/>
    <property type="project" value="UniProtKB-UniRule"/>
</dbReference>
<dbReference type="Gene3D" id="3.40.50.1170">
    <property type="entry name" value="L-asparaginase, N-terminal domain"/>
    <property type="match status" value="1"/>
</dbReference>
<feature type="active site" evidence="5">
    <location>
        <position position="13"/>
    </location>
</feature>
<name>A0A2S9WVH8_9FLAO</name>
<dbReference type="PANTHER" id="PTHR11707:SF28">
    <property type="entry name" value="60 KDA LYSOPHOSPHOLIPASE"/>
    <property type="match status" value="1"/>
</dbReference>
<dbReference type="RefSeq" id="WP_105983211.1">
    <property type="nucleotide sequence ID" value="NZ_MQUC01000003.1"/>
</dbReference>
<dbReference type="Pfam" id="PF00710">
    <property type="entry name" value="Asparaginase"/>
    <property type="match status" value="1"/>
</dbReference>
<dbReference type="InterPro" id="IPR027474">
    <property type="entry name" value="L-asparaginase_N"/>
</dbReference>
<evidence type="ECO:0000259" key="7">
    <source>
        <dbReference type="Pfam" id="PF17763"/>
    </source>
</evidence>
<feature type="domain" description="L-asparaginase N-terminal" evidence="6">
    <location>
        <begin position="4"/>
        <end position="193"/>
    </location>
</feature>
<dbReference type="CDD" id="cd08963">
    <property type="entry name" value="L-asparaginase_I"/>
    <property type="match status" value="1"/>
</dbReference>
<evidence type="ECO:0000256" key="1">
    <source>
        <dbReference type="ARBA" id="ARBA00010518"/>
    </source>
</evidence>
<dbReference type="Pfam" id="PF17763">
    <property type="entry name" value="Asparaginase_C"/>
    <property type="match status" value="1"/>
</dbReference>
<dbReference type="InterPro" id="IPR020827">
    <property type="entry name" value="Asparaginase/glutaminase_AS1"/>
</dbReference>
<dbReference type="FunFam" id="3.40.50.40:FF:000001">
    <property type="entry name" value="L-asparaginase 1"/>
    <property type="match status" value="1"/>
</dbReference>
<comment type="similarity">
    <text evidence="1">Belongs to the asparaginase 1 family.</text>
</comment>
<dbReference type="PROSITE" id="PS51732">
    <property type="entry name" value="ASN_GLN_ASE_3"/>
    <property type="match status" value="1"/>
</dbReference>
<feature type="active site" description="O-isoaspartyl threonine intermediate" evidence="4">
    <location>
        <position position="13"/>
    </location>
</feature>
<dbReference type="GO" id="GO:0009066">
    <property type="term" value="P:aspartate family amino acid metabolic process"/>
    <property type="evidence" value="ECO:0007669"/>
    <property type="project" value="UniProtKB-ARBA"/>
</dbReference>
<dbReference type="Gene3D" id="3.40.50.40">
    <property type="match status" value="1"/>
</dbReference>
<dbReference type="InterPro" id="IPR027473">
    <property type="entry name" value="L-asparaginase_C"/>
</dbReference>
<dbReference type="PIRSF" id="PIRSF500176">
    <property type="entry name" value="L_ASNase"/>
    <property type="match status" value="1"/>
</dbReference>
<dbReference type="SUPFAM" id="SSF53774">
    <property type="entry name" value="Glutaminase/Asparaginase"/>
    <property type="match status" value="1"/>
</dbReference>
<evidence type="ECO:0000256" key="5">
    <source>
        <dbReference type="PROSITE-ProRule" id="PRU10099"/>
    </source>
</evidence>
<dbReference type="PRINTS" id="PR00139">
    <property type="entry name" value="ASNGLNASE"/>
</dbReference>
<feature type="domain" description="Asparaginase/glutaminase C-terminal" evidence="7">
    <location>
        <begin position="231"/>
        <end position="347"/>
    </location>
</feature>
<gene>
    <name evidence="8" type="ORF">BST86_10470</name>
</gene>
<dbReference type="AlphaFoldDB" id="A0A2S9WVH8"/>
<accession>A0A2S9WVH8</accession>
<dbReference type="FunFam" id="3.40.50.1170:FF:000001">
    <property type="entry name" value="L-asparaginase 2"/>
    <property type="match status" value="1"/>
</dbReference>
<dbReference type="OrthoDB" id="9788068at2"/>
<dbReference type="InterPro" id="IPR040919">
    <property type="entry name" value="Asparaginase_C"/>
</dbReference>
<dbReference type="InterPro" id="IPR006033">
    <property type="entry name" value="AsnA_fam"/>
</dbReference>
<dbReference type="InterPro" id="IPR036152">
    <property type="entry name" value="Asp/glu_Ase-like_sf"/>
</dbReference>
<dbReference type="Proteomes" id="UP000239532">
    <property type="component" value="Unassembled WGS sequence"/>
</dbReference>
<dbReference type="NCBIfam" id="TIGR00519">
    <property type="entry name" value="asnASE_I"/>
    <property type="match status" value="1"/>
</dbReference>